<name>A0AAN6YUS6_9PEZI</name>
<keyword evidence="3" id="KW-1185">Reference proteome</keyword>
<sequence length="157" mass="15884">MSGAEKAGPGCMIPGDPSSYPSIVGSQGPGAALSRRTKICCGTKRSGTGERGGQGGRVIRRPSAASIRGRGNSKGGRDQRRATKWNGCGLGEIPGAVCDCVSQRWTVSDTTMRALGSEPLIGRQGSGAISPGIRSDTPGDRRGCKAGGKKAVSLAVA</sequence>
<dbReference type="Proteomes" id="UP001302812">
    <property type="component" value="Unassembled WGS sequence"/>
</dbReference>
<dbReference type="EMBL" id="MU853338">
    <property type="protein sequence ID" value="KAK4113799.1"/>
    <property type="molecule type" value="Genomic_DNA"/>
</dbReference>
<reference evidence="2" key="2">
    <citation type="submission" date="2023-05" db="EMBL/GenBank/DDBJ databases">
        <authorList>
            <consortium name="Lawrence Berkeley National Laboratory"/>
            <person name="Steindorff A."/>
            <person name="Hensen N."/>
            <person name="Bonometti L."/>
            <person name="Westerberg I."/>
            <person name="Brannstrom I.O."/>
            <person name="Guillou S."/>
            <person name="Cros-Aarteil S."/>
            <person name="Calhoun S."/>
            <person name="Haridas S."/>
            <person name="Kuo A."/>
            <person name="Mondo S."/>
            <person name="Pangilinan J."/>
            <person name="Riley R."/>
            <person name="Labutti K."/>
            <person name="Andreopoulos B."/>
            <person name="Lipzen A."/>
            <person name="Chen C."/>
            <person name="Yanf M."/>
            <person name="Daum C."/>
            <person name="Ng V."/>
            <person name="Clum A."/>
            <person name="Ohm R."/>
            <person name="Martin F."/>
            <person name="Silar P."/>
            <person name="Natvig D."/>
            <person name="Lalanne C."/>
            <person name="Gautier V."/>
            <person name="Ament-Velasquez S.L."/>
            <person name="Kruys A."/>
            <person name="Hutchinson M.I."/>
            <person name="Powell A.J."/>
            <person name="Barry K."/>
            <person name="Miller A.N."/>
            <person name="Grigoriev I.V."/>
            <person name="Debuchy R."/>
            <person name="Gladieux P."/>
            <person name="Thoren M.H."/>
            <person name="Johannesson H."/>
        </authorList>
    </citation>
    <scope>NUCLEOTIDE SEQUENCE</scope>
    <source>
        <strain evidence="2">CBS 508.74</strain>
    </source>
</reference>
<organism evidence="2 3">
    <name type="scientific">Canariomyces notabilis</name>
    <dbReference type="NCBI Taxonomy" id="2074819"/>
    <lineage>
        <taxon>Eukaryota</taxon>
        <taxon>Fungi</taxon>
        <taxon>Dikarya</taxon>
        <taxon>Ascomycota</taxon>
        <taxon>Pezizomycotina</taxon>
        <taxon>Sordariomycetes</taxon>
        <taxon>Sordariomycetidae</taxon>
        <taxon>Sordariales</taxon>
        <taxon>Chaetomiaceae</taxon>
        <taxon>Canariomyces</taxon>
    </lineage>
</organism>
<protein>
    <submittedName>
        <fullName evidence="2">Uncharacterized protein</fullName>
    </submittedName>
</protein>
<accession>A0AAN6YUS6</accession>
<reference evidence="2" key="1">
    <citation type="journal article" date="2023" name="Mol. Phylogenet. Evol.">
        <title>Genome-scale phylogeny and comparative genomics of the fungal order Sordariales.</title>
        <authorList>
            <person name="Hensen N."/>
            <person name="Bonometti L."/>
            <person name="Westerberg I."/>
            <person name="Brannstrom I.O."/>
            <person name="Guillou S."/>
            <person name="Cros-Aarteil S."/>
            <person name="Calhoun S."/>
            <person name="Haridas S."/>
            <person name="Kuo A."/>
            <person name="Mondo S."/>
            <person name="Pangilinan J."/>
            <person name="Riley R."/>
            <person name="LaButti K."/>
            <person name="Andreopoulos B."/>
            <person name="Lipzen A."/>
            <person name="Chen C."/>
            <person name="Yan M."/>
            <person name="Daum C."/>
            <person name="Ng V."/>
            <person name="Clum A."/>
            <person name="Steindorff A."/>
            <person name="Ohm R.A."/>
            <person name="Martin F."/>
            <person name="Silar P."/>
            <person name="Natvig D.O."/>
            <person name="Lalanne C."/>
            <person name="Gautier V."/>
            <person name="Ament-Velasquez S.L."/>
            <person name="Kruys A."/>
            <person name="Hutchinson M.I."/>
            <person name="Powell A.J."/>
            <person name="Barry K."/>
            <person name="Miller A.N."/>
            <person name="Grigoriev I.V."/>
            <person name="Debuchy R."/>
            <person name="Gladieux P."/>
            <person name="Hiltunen Thoren M."/>
            <person name="Johannesson H."/>
        </authorList>
    </citation>
    <scope>NUCLEOTIDE SEQUENCE</scope>
    <source>
        <strain evidence="2">CBS 508.74</strain>
    </source>
</reference>
<feature type="region of interest" description="Disordered" evidence="1">
    <location>
        <begin position="1"/>
        <end position="82"/>
    </location>
</feature>
<comment type="caution">
    <text evidence="2">The sequence shown here is derived from an EMBL/GenBank/DDBJ whole genome shotgun (WGS) entry which is preliminary data.</text>
</comment>
<dbReference type="RefSeq" id="XP_064671369.1">
    <property type="nucleotide sequence ID" value="XM_064810249.1"/>
</dbReference>
<feature type="region of interest" description="Disordered" evidence="1">
    <location>
        <begin position="120"/>
        <end position="152"/>
    </location>
</feature>
<evidence type="ECO:0000313" key="3">
    <source>
        <dbReference type="Proteomes" id="UP001302812"/>
    </source>
</evidence>
<dbReference type="GeneID" id="89934374"/>
<dbReference type="AlphaFoldDB" id="A0AAN6YUS6"/>
<evidence type="ECO:0000256" key="1">
    <source>
        <dbReference type="SAM" id="MobiDB-lite"/>
    </source>
</evidence>
<proteinExistence type="predicted"/>
<evidence type="ECO:0000313" key="2">
    <source>
        <dbReference type="EMBL" id="KAK4113799.1"/>
    </source>
</evidence>
<gene>
    <name evidence="2" type="ORF">N656DRAFT_599658</name>
</gene>